<protein>
    <submittedName>
        <fullName evidence="1">Uncharacterized protein</fullName>
    </submittedName>
</protein>
<sequence length="87" mass="10280">MFIHYLVKTDTIKNIIRTDASSQFHRWMLIWKWIAEVELLIADPVTQLIMQANSAYSKHEFGRKSLRSIYRLDQAVSLDFSHVKQLS</sequence>
<evidence type="ECO:0000313" key="1">
    <source>
        <dbReference type="EMBL" id="KAI3861033.1"/>
    </source>
</evidence>
<dbReference type="Proteomes" id="UP001202328">
    <property type="component" value="Unassembled WGS sequence"/>
</dbReference>
<evidence type="ECO:0000313" key="2">
    <source>
        <dbReference type="Proteomes" id="UP001202328"/>
    </source>
</evidence>
<dbReference type="EMBL" id="JAJJMB010014314">
    <property type="protein sequence ID" value="KAI3861033.1"/>
    <property type="molecule type" value="Genomic_DNA"/>
</dbReference>
<name>A0AAD4X8J4_9MAGN</name>
<comment type="caution">
    <text evidence="1">The sequence shown here is derived from an EMBL/GenBank/DDBJ whole genome shotgun (WGS) entry which is preliminary data.</text>
</comment>
<organism evidence="1 2">
    <name type="scientific">Papaver atlanticum</name>
    <dbReference type="NCBI Taxonomy" id="357466"/>
    <lineage>
        <taxon>Eukaryota</taxon>
        <taxon>Viridiplantae</taxon>
        <taxon>Streptophyta</taxon>
        <taxon>Embryophyta</taxon>
        <taxon>Tracheophyta</taxon>
        <taxon>Spermatophyta</taxon>
        <taxon>Magnoliopsida</taxon>
        <taxon>Ranunculales</taxon>
        <taxon>Papaveraceae</taxon>
        <taxon>Papaveroideae</taxon>
        <taxon>Papaver</taxon>
    </lineage>
</organism>
<gene>
    <name evidence="1" type="ORF">MKW98_003822</name>
</gene>
<accession>A0AAD4X8J4</accession>
<keyword evidence="2" id="KW-1185">Reference proteome</keyword>
<dbReference type="AlphaFoldDB" id="A0AAD4X8J4"/>
<proteinExistence type="predicted"/>
<reference evidence="1" key="1">
    <citation type="submission" date="2022-04" db="EMBL/GenBank/DDBJ databases">
        <title>A functionally conserved STORR gene fusion in Papaver species that diverged 16.8 million years ago.</title>
        <authorList>
            <person name="Catania T."/>
        </authorList>
    </citation>
    <scope>NUCLEOTIDE SEQUENCE</scope>
    <source>
        <strain evidence="1">S-188037</strain>
    </source>
</reference>